<name>A0A5B7FWI0_PORTR</name>
<dbReference type="EMBL" id="VSRR010008823">
    <property type="protein sequence ID" value="MPC49353.1"/>
    <property type="molecule type" value="Genomic_DNA"/>
</dbReference>
<proteinExistence type="predicted"/>
<organism evidence="1 2">
    <name type="scientific">Portunus trituberculatus</name>
    <name type="common">Swimming crab</name>
    <name type="synonym">Neptunus trituberculatus</name>
    <dbReference type="NCBI Taxonomy" id="210409"/>
    <lineage>
        <taxon>Eukaryota</taxon>
        <taxon>Metazoa</taxon>
        <taxon>Ecdysozoa</taxon>
        <taxon>Arthropoda</taxon>
        <taxon>Crustacea</taxon>
        <taxon>Multicrustacea</taxon>
        <taxon>Malacostraca</taxon>
        <taxon>Eumalacostraca</taxon>
        <taxon>Eucarida</taxon>
        <taxon>Decapoda</taxon>
        <taxon>Pleocyemata</taxon>
        <taxon>Brachyura</taxon>
        <taxon>Eubrachyura</taxon>
        <taxon>Portunoidea</taxon>
        <taxon>Portunidae</taxon>
        <taxon>Portuninae</taxon>
        <taxon>Portunus</taxon>
    </lineage>
</organism>
<comment type="caution">
    <text evidence="1">The sequence shown here is derived from an EMBL/GenBank/DDBJ whole genome shotgun (WGS) entry which is preliminary data.</text>
</comment>
<dbReference type="Proteomes" id="UP000324222">
    <property type="component" value="Unassembled WGS sequence"/>
</dbReference>
<reference evidence="1 2" key="1">
    <citation type="submission" date="2019-05" db="EMBL/GenBank/DDBJ databases">
        <title>Another draft genome of Portunus trituberculatus and its Hox gene families provides insights of decapod evolution.</title>
        <authorList>
            <person name="Jeong J.-H."/>
            <person name="Song I."/>
            <person name="Kim S."/>
            <person name="Choi T."/>
            <person name="Kim D."/>
            <person name="Ryu S."/>
            <person name="Kim W."/>
        </authorList>
    </citation>
    <scope>NUCLEOTIDE SEQUENCE [LARGE SCALE GENOMIC DNA]</scope>
    <source>
        <tissue evidence="1">Muscle</tissue>
    </source>
</reference>
<gene>
    <name evidence="1" type="primary">PO21_4</name>
    <name evidence="1" type="ORF">E2C01_043152</name>
</gene>
<accession>A0A5B7FWI0</accession>
<keyword evidence="2" id="KW-1185">Reference proteome</keyword>
<protein>
    <submittedName>
        <fullName evidence="1">Retrovirus-related Pol polyprotein from type-1 retrotransposable element R2</fullName>
    </submittedName>
</protein>
<dbReference type="AlphaFoldDB" id="A0A5B7FWI0"/>
<evidence type="ECO:0000313" key="2">
    <source>
        <dbReference type="Proteomes" id="UP000324222"/>
    </source>
</evidence>
<evidence type="ECO:0000313" key="1">
    <source>
        <dbReference type="EMBL" id="MPC49353.1"/>
    </source>
</evidence>
<sequence length="180" mass="19398">MRPGETYKYLGLEVGPAMGHAEPERALAALVRDLGALQKAPLKPQQNLWAALQLPRDTPVAALHAKMGQGGLGIPSFQSKVPALKRGALERHSKSSDTRVARIAAALLQNPPGPSSKEQTKAHITITRDTLYASADDQGLSGTDRSPPTHKWVDDSTLLMRGSTYVNDLKTRLGVVNTEF</sequence>